<comment type="similarity">
    <text evidence="1">Belongs to the stealth family.</text>
</comment>
<dbReference type="InterPro" id="IPR047141">
    <property type="entry name" value="Stealth"/>
</dbReference>
<name>A0A428D650_STRMT</name>
<evidence type="ECO:0000259" key="6">
    <source>
        <dbReference type="Pfam" id="PF17103"/>
    </source>
</evidence>
<accession>A0A428D650</accession>
<evidence type="ECO:0000259" key="4">
    <source>
        <dbReference type="Pfam" id="PF11380"/>
    </source>
</evidence>
<dbReference type="RefSeq" id="WP_125386400.1">
    <property type="nucleotide sequence ID" value="NZ_RJNW01000002.1"/>
</dbReference>
<sequence>MNQKIDFVITWVDGNDPIWIEKKQSYLPQHDNGMNTSSRYRDWGILKYWFRAVEQHAPWVNKIFFVTEGHVPDWLNINCDKLVIVKHEDYIDNKFLPTFNSNVIELNFHKIPGLSELFVNFNDDMFINKPLLPKDFFEESLPRDIGVFSPIVPKKGSIASIVLNNIEILNEYFSMHEVIKNNWVKFFSLKYGKHLIKNFCVLPWKNILGFYDNHIPVSYSKKFFDIVWSKETELLEEVSTHKFRQKDDINHWLIRYWQLCMGHFSPRSTKFGNYYDISRELLDIIKEINSPRYSVICLNDGDGIEDFEDYKSKLLEAFENRYPVKSSFEK</sequence>
<keyword evidence="3" id="KW-0270">Exopolysaccharide synthesis</keyword>
<dbReference type="Pfam" id="PF17101">
    <property type="entry name" value="Stealth_CR1"/>
    <property type="match status" value="1"/>
</dbReference>
<dbReference type="InterPro" id="IPR031358">
    <property type="entry name" value="Stealth_CR1"/>
</dbReference>
<protein>
    <submittedName>
        <fullName evidence="7">Capsular polysaccharide phosphotransferase cps12A</fullName>
        <ecNumber evidence="7">2.7.-.-</ecNumber>
    </submittedName>
</protein>
<dbReference type="EC" id="2.7.-.-" evidence="7"/>
<dbReference type="PANTHER" id="PTHR24045:SF0">
    <property type="entry name" value="N-ACETYLGLUCOSAMINE-1-PHOSPHOTRANSFERASE SUBUNITS ALPHA_BETA"/>
    <property type="match status" value="1"/>
</dbReference>
<reference evidence="7 8" key="1">
    <citation type="submission" date="2018-11" db="EMBL/GenBank/DDBJ databases">
        <title>Species Designations Belie Phenotypic and Genotypic Heterogeneity in Oral Streptococci.</title>
        <authorList>
            <person name="Velsko I."/>
        </authorList>
    </citation>
    <scope>NUCLEOTIDE SEQUENCE [LARGE SCALE GENOMIC DNA]</scope>
    <source>
        <strain evidence="7 8">KLC01</strain>
    </source>
</reference>
<feature type="domain" description="Stealth protein CR2 conserved region 2" evidence="4">
    <location>
        <begin position="39"/>
        <end position="140"/>
    </location>
</feature>
<keyword evidence="2 7" id="KW-0808">Transferase</keyword>
<dbReference type="InterPro" id="IPR031356">
    <property type="entry name" value="Stealth_CR4"/>
</dbReference>
<comment type="caution">
    <text evidence="7">The sequence shown here is derived from an EMBL/GenBank/DDBJ whole genome shotgun (WGS) entry which is preliminary data.</text>
</comment>
<evidence type="ECO:0000313" key="7">
    <source>
        <dbReference type="EMBL" id="RSI87580.1"/>
    </source>
</evidence>
<dbReference type="PANTHER" id="PTHR24045">
    <property type="match status" value="1"/>
</dbReference>
<dbReference type="Pfam" id="PF17103">
    <property type="entry name" value="Stealth_CR4"/>
    <property type="match status" value="1"/>
</dbReference>
<dbReference type="AlphaFoldDB" id="A0A428D650"/>
<evidence type="ECO:0000259" key="5">
    <source>
        <dbReference type="Pfam" id="PF17101"/>
    </source>
</evidence>
<evidence type="ECO:0000256" key="3">
    <source>
        <dbReference type="ARBA" id="ARBA00023169"/>
    </source>
</evidence>
<feature type="domain" description="Stealth protein CR1 conserved region 1" evidence="5">
    <location>
        <begin position="4"/>
        <end position="31"/>
    </location>
</feature>
<evidence type="ECO:0000313" key="8">
    <source>
        <dbReference type="Proteomes" id="UP000278063"/>
    </source>
</evidence>
<proteinExistence type="inferred from homology"/>
<dbReference type="GO" id="GO:0000271">
    <property type="term" value="P:polysaccharide biosynthetic process"/>
    <property type="evidence" value="ECO:0007669"/>
    <property type="project" value="UniProtKB-KW"/>
</dbReference>
<dbReference type="Proteomes" id="UP000278063">
    <property type="component" value="Unassembled WGS sequence"/>
</dbReference>
<dbReference type="InterPro" id="IPR021520">
    <property type="entry name" value="Stealth_CR2"/>
</dbReference>
<organism evidence="7 8">
    <name type="scientific">Streptococcus mitis</name>
    <dbReference type="NCBI Taxonomy" id="28037"/>
    <lineage>
        <taxon>Bacteria</taxon>
        <taxon>Bacillati</taxon>
        <taxon>Bacillota</taxon>
        <taxon>Bacilli</taxon>
        <taxon>Lactobacillales</taxon>
        <taxon>Streptococcaceae</taxon>
        <taxon>Streptococcus</taxon>
        <taxon>Streptococcus mitis group</taxon>
    </lineage>
</organism>
<dbReference type="EMBL" id="RJNW01000002">
    <property type="protein sequence ID" value="RSI87580.1"/>
    <property type="molecule type" value="Genomic_DNA"/>
</dbReference>
<gene>
    <name evidence="7" type="ORF">D8849_05085</name>
</gene>
<evidence type="ECO:0000256" key="1">
    <source>
        <dbReference type="ARBA" id="ARBA00007583"/>
    </source>
</evidence>
<feature type="domain" description="Stealth protein CR4 conserved region 4" evidence="6">
    <location>
        <begin position="287"/>
        <end position="330"/>
    </location>
</feature>
<dbReference type="Pfam" id="PF11380">
    <property type="entry name" value="Stealth_CR2"/>
    <property type="match status" value="1"/>
</dbReference>
<dbReference type="GO" id="GO:0016772">
    <property type="term" value="F:transferase activity, transferring phosphorus-containing groups"/>
    <property type="evidence" value="ECO:0007669"/>
    <property type="project" value="InterPro"/>
</dbReference>
<evidence type="ECO:0000256" key="2">
    <source>
        <dbReference type="ARBA" id="ARBA00022679"/>
    </source>
</evidence>